<dbReference type="Proteomes" id="UP000285961">
    <property type="component" value="Unassembled WGS sequence"/>
</dbReference>
<dbReference type="GO" id="GO:0070403">
    <property type="term" value="F:NAD+ binding"/>
    <property type="evidence" value="ECO:0007669"/>
    <property type="project" value="InterPro"/>
</dbReference>
<dbReference type="Gene3D" id="3.40.50.720">
    <property type="entry name" value="NAD(P)-binding Rossmann-like Domain"/>
    <property type="match status" value="1"/>
</dbReference>
<dbReference type="PROSITE" id="PS51176">
    <property type="entry name" value="PDH_ADH"/>
    <property type="match status" value="1"/>
</dbReference>
<dbReference type="Pfam" id="PF20463">
    <property type="entry name" value="PDH_C"/>
    <property type="match status" value="1"/>
</dbReference>
<dbReference type="SUPFAM" id="SSF48179">
    <property type="entry name" value="6-phosphogluconate dehydrogenase C-terminal domain-like"/>
    <property type="match status" value="1"/>
</dbReference>
<dbReference type="PANTHER" id="PTHR21363">
    <property type="entry name" value="PREPHENATE DEHYDROGENASE"/>
    <property type="match status" value="1"/>
</dbReference>
<sequence length="290" mass="30645">MSTYFDKVTIIGVGLIGGSLGLGLKAKHMCGKVVGIGRSPTSVEKGLRMGAIDEAGRELTEAAKGADLILICTPVGSVASIVEQMESSLKEGCFITDVGSTKGSIVRAVEELARVGARFVGSHPLAGSEKKGVAHASASLFEGATVFLTPTARTTPAVAETIKEMWGCLGGNVVELTPSAHDRILARTSHLPHIMAALLVSGLNALDKGCNHLVGKGFLDTTRIASSDPEMWADICLANSQEIREALAALGTEMEQFDRYLSAHDHDEVFAFFNVAKALRDSLNRNKPNE</sequence>
<organism evidence="3 4">
    <name type="scientific">Candidatus Abyssobacteria bacterium SURF_17</name>
    <dbReference type="NCBI Taxonomy" id="2093361"/>
    <lineage>
        <taxon>Bacteria</taxon>
        <taxon>Pseudomonadati</taxon>
        <taxon>Candidatus Hydrogenedentota</taxon>
        <taxon>Candidatus Abyssobacteria</taxon>
    </lineage>
</organism>
<evidence type="ECO:0000256" key="1">
    <source>
        <dbReference type="ARBA" id="ARBA00023002"/>
    </source>
</evidence>
<protein>
    <submittedName>
        <fullName evidence="3">Prephenate dehydrogenase/arogenate dehydrogenase family protein</fullName>
    </submittedName>
</protein>
<gene>
    <name evidence="3" type="ORF">C4532_02025</name>
</gene>
<evidence type="ECO:0000313" key="4">
    <source>
        <dbReference type="Proteomes" id="UP000285961"/>
    </source>
</evidence>
<dbReference type="Gene3D" id="1.10.3660.10">
    <property type="entry name" value="6-phosphogluconate dehydrogenase C-terminal like domain"/>
    <property type="match status" value="1"/>
</dbReference>
<accession>A0A419F889</accession>
<dbReference type="EMBL" id="QZKI01000013">
    <property type="protein sequence ID" value="RJP74615.1"/>
    <property type="molecule type" value="Genomic_DNA"/>
</dbReference>
<feature type="domain" description="Prephenate/arogenate dehydrogenase" evidence="2">
    <location>
        <begin position="6"/>
        <end position="290"/>
    </location>
</feature>
<dbReference type="InterPro" id="IPR046826">
    <property type="entry name" value="PDH_N"/>
</dbReference>
<dbReference type="GO" id="GO:0004665">
    <property type="term" value="F:prephenate dehydrogenase (NADP+) activity"/>
    <property type="evidence" value="ECO:0007669"/>
    <property type="project" value="InterPro"/>
</dbReference>
<dbReference type="InterPro" id="IPR050812">
    <property type="entry name" value="Preph/Arog_dehydrog"/>
</dbReference>
<dbReference type="FunFam" id="3.40.50.720:FF:000208">
    <property type="entry name" value="Prephenate dehydrogenase"/>
    <property type="match status" value="1"/>
</dbReference>
<comment type="caution">
    <text evidence="3">The sequence shown here is derived from an EMBL/GenBank/DDBJ whole genome shotgun (WGS) entry which is preliminary data.</text>
</comment>
<dbReference type="InterPro" id="IPR036291">
    <property type="entry name" value="NAD(P)-bd_dom_sf"/>
</dbReference>
<dbReference type="InterPro" id="IPR003099">
    <property type="entry name" value="Prephen_DH"/>
</dbReference>
<dbReference type="InterPro" id="IPR008927">
    <property type="entry name" value="6-PGluconate_DH-like_C_sf"/>
</dbReference>
<name>A0A419F889_9BACT</name>
<dbReference type="GO" id="GO:0008977">
    <property type="term" value="F:prephenate dehydrogenase (NAD+) activity"/>
    <property type="evidence" value="ECO:0007669"/>
    <property type="project" value="InterPro"/>
</dbReference>
<evidence type="ECO:0000259" key="2">
    <source>
        <dbReference type="PROSITE" id="PS51176"/>
    </source>
</evidence>
<evidence type="ECO:0000313" key="3">
    <source>
        <dbReference type="EMBL" id="RJP74615.1"/>
    </source>
</evidence>
<dbReference type="GO" id="GO:0006571">
    <property type="term" value="P:tyrosine biosynthetic process"/>
    <property type="evidence" value="ECO:0007669"/>
    <property type="project" value="InterPro"/>
</dbReference>
<dbReference type="Pfam" id="PF02153">
    <property type="entry name" value="PDH_N"/>
    <property type="match status" value="1"/>
</dbReference>
<dbReference type="SUPFAM" id="SSF51735">
    <property type="entry name" value="NAD(P)-binding Rossmann-fold domains"/>
    <property type="match status" value="1"/>
</dbReference>
<proteinExistence type="predicted"/>
<keyword evidence="1" id="KW-0560">Oxidoreductase</keyword>
<dbReference type="InterPro" id="IPR046825">
    <property type="entry name" value="PDH_C"/>
</dbReference>
<reference evidence="3 4" key="1">
    <citation type="journal article" date="2017" name="ISME J.">
        <title>Energy and carbon metabolisms in a deep terrestrial subsurface fluid microbial community.</title>
        <authorList>
            <person name="Momper L."/>
            <person name="Jungbluth S.P."/>
            <person name="Lee M.D."/>
            <person name="Amend J.P."/>
        </authorList>
    </citation>
    <scope>NUCLEOTIDE SEQUENCE [LARGE SCALE GENOMIC DNA]</scope>
    <source>
        <strain evidence="3">SURF_17</strain>
    </source>
</reference>
<dbReference type="PANTHER" id="PTHR21363:SF0">
    <property type="entry name" value="PREPHENATE DEHYDROGENASE [NADP(+)]"/>
    <property type="match status" value="1"/>
</dbReference>
<dbReference type="AlphaFoldDB" id="A0A419F889"/>